<dbReference type="EMBL" id="LT854705">
    <property type="protein sequence ID" value="SMS14386.1"/>
    <property type="molecule type" value="Genomic_DNA"/>
</dbReference>
<dbReference type="Gene3D" id="1.10.1220.10">
    <property type="entry name" value="Met repressor-like"/>
    <property type="match status" value="1"/>
</dbReference>
<dbReference type="GO" id="GO:0006351">
    <property type="term" value="P:DNA-templated transcription"/>
    <property type="evidence" value="ECO:0007669"/>
    <property type="project" value="TreeGrafter"/>
</dbReference>
<evidence type="ECO:0000313" key="3">
    <source>
        <dbReference type="EMBL" id="SMS14386.1"/>
    </source>
</evidence>
<keyword evidence="2" id="KW-1277">Toxin-antitoxin system</keyword>
<dbReference type="GO" id="GO:0006355">
    <property type="term" value="P:regulation of DNA-templated transcription"/>
    <property type="evidence" value="ECO:0007669"/>
    <property type="project" value="InterPro"/>
</dbReference>
<dbReference type="KEGG" id="lzy:LZ3411_1336"/>
<sequence>MQEPKSAKIIFRTDNELKQEAQNAFADMGLTLSQGLNLYLKEVVATGKIPFQVQTPAARLKAEAEEAEKLAAQGKLKTYTPSEYFAHARQIEKEAHQDPLAK</sequence>
<dbReference type="RefSeq" id="WP_087742075.1">
    <property type="nucleotide sequence ID" value="NZ_JBPWQU010000032.1"/>
</dbReference>
<dbReference type="AlphaFoldDB" id="A0A1Y6JWR1"/>
<reference evidence="4" key="1">
    <citation type="submission" date="2017-05" db="EMBL/GenBank/DDBJ databases">
        <authorList>
            <person name="Papadimitriou K."/>
        </authorList>
    </citation>
    <scope>NUCLEOTIDE SEQUENCE [LARGE SCALE GENOMIC DNA]</scope>
    <source>
        <strain evidence="4">ACA-DC 3411</strain>
    </source>
</reference>
<dbReference type="PANTHER" id="PTHR38781">
    <property type="entry name" value="ANTITOXIN DINJ-RELATED"/>
    <property type="match status" value="1"/>
</dbReference>
<evidence type="ECO:0008006" key="5">
    <source>
        <dbReference type="Google" id="ProtNLM"/>
    </source>
</evidence>
<name>A0A1Y6JWR1_9LACO</name>
<dbReference type="InterPro" id="IPR013321">
    <property type="entry name" value="Arc_rbn_hlx_hlx"/>
</dbReference>
<gene>
    <name evidence="3" type="ORF">LZ3411_1336</name>
</gene>
<protein>
    <recommendedName>
        <fullName evidence="5">Type II toxin-antitoxin system RelB/DinJ family antitoxin</fullName>
    </recommendedName>
</protein>
<dbReference type="InterPro" id="IPR007337">
    <property type="entry name" value="RelB/DinJ"/>
</dbReference>
<dbReference type="Pfam" id="PF04221">
    <property type="entry name" value="RelB"/>
    <property type="match status" value="1"/>
</dbReference>
<proteinExistence type="inferred from homology"/>
<dbReference type="Proteomes" id="UP000195412">
    <property type="component" value="Chromosome I"/>
</dbReference>
<evidence type="ECO:0000256" key="2">
    <source>
        <dbReference type="ARBA" id="ARBA00022649"/>
    </source>
</evidence>
<evidence type="ECO:0000313" key="4">
    <source>
        <dbReference type="Proteomes" id="UP000195412"/>
    </source>
</evidence>
<dbReference type="PANTHER" id="PTHR38781:SF1">
    <property type="entry name" value="ANTITOXIN DINJ-RELATED"/>
    <property type="match status" value="1"/>
</dbReference>
<evidence type="ECO:0000256" key="1">
    <source>
        <dbReference type="ARBA" id="ARBA00010562"/>
    </source>
</evidence>
<comment type="similarity">
    <text evidence="1">Belongs to the RelB/DinJ antitoxin family.</text>
</comment>
<accession>A0A1Y6JWR1</accession>
<organism evidence="3 4">
    <name type="scientific">Levilactobacillus zymae</name>
    <dbReference type="NCBI Taxonomy" id="267363"/>
    <lineage>
        <taxon>Bacteria</taxon>
        <taxon>Bacillati</taxon>
        <taxon>Bacillota</taxon>
        <taxon>Bacilli</taxon>
        <taxon>Lactobacillales</taxon>
        <taxon>Lactobacillaceae</taxon>
        <taxon>Levilactobacillus</taxon>
    </lineage>
</organism>
<dbReference type="NCBIfam" id="TIGR02384">
    <property type="entry name" value="RelB_DinJ"/>
    <property type="match status" value="1"/>
</dbReference>